<keyword evidence="4" id="KW-0472">Membrane</keyword>
<evidence type="ECO:0000313" key="6">
    <source>
        <dbReference type="Proteomes" id="UP001360560"/>
    </source>
</evidence>
<dbReference type="SUPFAM" id="SSF103473">
    <property type="entry name" value="MFS general substrate transporter"/>
    <property type="match status" value="1"/>
</dbReference>
<comment type="subcellular location">
    <subcellularLocation>
        <location evidence="1">Membrane</location>
        <topology evidence="1">Multi-pass membrane protein</topology>
    </subcellularLocation>
</comment>
<dbReference type="GO" id="GO:0022857">
    <property type="term" value="F:transmembrane transporter activity"/>
    <property type="evidence" value="ECO:0007669"/>
    <property type="project" value="InterPro"/>
</dbReference>
<feature type="compositionally biased region" description="Polar residues" evidence="3">
    <location>
        <begin position="10"/>
        <end position="29"/>
    </location>
</feature>
<dbReference type="InterPro" id="IPR011701">
    <property type="entry name" value="MFS"/>
</dbReference>
<dbReference type="PANTHER" id="PTHR11360:SF315">
    <property type="entry name" value="TRANSPORTER MCH2-RELATED"/>
    <property type="match status" value="1"/>
</dbReference>
<feature type="transmembrane region" description="Helical" evidence="4">
    <location>
        <begin position="293"/>
        <end position="311"/>
    </location>
</feature>
<dbReference type="PANTHER" id="PTHR11360">
    <property type="entry name" value="MONOCARBOXYLATE TRANSPORTER"/>
    <property type="match status" value="1"/>
</dbReference>
<feature type="region of interest" description="Disordered" evidence="3">
    <location>
        <begin position="1"/>
        <end position="34"/>
    </location>
</feature>
<proteinExistence type="inferred from homology"/>
<evidence type="ECO:0000313" key="5">
    <source>
        <dbReference type="EMBL" id="GMM32900.1"/>
    </source>
</evidence>
<evidence type="ECO:0000256" key="1">
    <source>
        <dbReference type="ARBA" id="ARBA00004141"/>
    </source>
</evidence>
<accession>A0AAV5QEQ3</accession>
<dbReference type="GeneID" id="90070879"/>
<dbReference type="Pfam" id="PF07690">
    <property type="entry name" value="MFS_1"/>
    <property type="match status" value="1"/>
</dbReference>
<evidence type="ECO:0000256" key="2">
    <source>
        <dbReference type="ARBA" id="ARBA00006727"/>
    </source>
</evidence>
<feature type="transmembrane region" description="Helical" evidence="4">
    <location>
        <begin position="382"/>
        <end position="405"/>
    </location>
</feature>
<dbReference type="InterPro" id="IPR036259">
    <property type="entry name" value="MFS_trans_sf"/>
</dbReference>
<feature type="transmembrane region" description="Helical" evidence="4">
    <location>
        <begin position="214"/>
        <end position="234"/>
    </location>
</feature>
<feature type="transmembrane region" description="Helical" evidence="4">
    <location>
        <begin position="346"/>
        <end position="370"/>
    </location>
</feature>
<feature type="transmembrane region" description="Helical" evidence="4">
    <location>
        <begin position="182"/>
        <end position="202"/>
    </location>
</feature>
<keyword evidence="4" id="KW-0812">Transmembrane</keyword>
<gene>
    <name evidence="5" type="ORF">DASC09_002250</name>
</gene>
<dbReference type="EMBL" id="BTFZ01000001">
    <property type="protein sequence ID" value="GMM32900.1"/>
    <property type="molecule type" value="Genomic_DNA"/>
</dbReference>
<keyword evidence="6" id="KW-1185">Reference proteome</keyword>
<dbReference type="Proteomes" id="UP001360560">
    <property type="component" value="Unassembled WGS sequence"/>
</dbReference>
<comment type="caution">
    <text evidence="5">The sequence shown here is derived from an EMBL/GenBank/DDBJ whole genome shotgun (WGS) entry which is preliminary data.</text>
</comment>
<feature type="transmembrane region" description="Helical" evidence="4">
    <location>
        <begin position="318"/>
        <end position="340"/>
    </location>
</feature>
<dbReference type="InterPro" id="IPR050327">
    <property type="entry name" value="Proton-linked_MCT"/>
</dbReference>
<comment type="similarity">
    <text evidence="2">Belongs to the major facilitator superfamily. Monocarboxylate porter (TC 2.A.1.13) family.</text>
</comment>
<dbReference type="AlphaFoldDB" id="A0AAV5QEQ3"/>
<protein>
    <submittedName>
        <fullName evidence="5">Mch2 protein</fullName>
    </submittedName>
</protein>
<feature type="transmembrane region" description="Helical" evidence="4">
    <location>
        <begin position="55"/>
        <end position="84"/>
    </location>
</feature>
<dbReference type="GO" id="GO:0016020">
    <property type="term" value="C:membrane"/>
    <property type="evidence" value="ECO:0007669"/>
    <property type="project" value="UniProtKB-SubCell"/>
</dbReference>
<evidence type="ECO:0000256" key="4">
    <source>
        <dbReference type="SAM" id="Phobius"/>
    </source>
</evidence>
<sequence>MSCKNIIVEDSQQQTQSSNNAPLPRSGSNDLEKHSITNSTSESVDFDIPDGGYGWVVVVCSMLINGCCWGGISGFSVVLAHYLQFNTYEGGTKIDYAVISGLCFGSGLIFSPFIVYLIGITNFRMIMCIGALAQFASLMCASYSTKIYQIYLTSGVLSGFALALMASNLPSIIPQWFSRRRSLAMGISAAGSGCGGLMFNLALQRIIDISSVQWAIRAQAIIVGVVVFTCSLLLRTRGDVIKPKFTAWDNLVACSFPFWMLASWYVFTMLSYVTLQYVIADATKSLGYSPDQGSITSALMAAGVIVGRPILGHLSDAFGSITIGMLTYSLCGVLCLAMWLPASNLATIYAFSMIEGATMGFIWGAMGAIIPRITGLKRSPVTFGMSWIFIGGAGIVAPIIGLALKRPEKSVNQYNDVAIFSGICFLVAAASLCILRAYIIARDDIAAQNDSGTSNLDDDKELKIRVDPNLVWKNIMVIKPRLKV</sequence>
<reference evidence="5 6" key="1">
    <citation type="journal article" date="2023" name="Elife">
        <title>Identification of key yeast species and microbe-microbe interactions impacting larval growth of Drosophila in the wild.</title>
        <authorList>
            <person name="Mure A."/>
            <person name="Sugiura Y."/>
            <person name="Maeda R."/>
            <person name="Honda K."/>
            <person name="Sakurai N."/>
            <person name="Takahashi Y."/>
            <person name="Watada M."/>
            <person name="Katoh T."/>
            <person name="Gotoh A."/>
            <person name="Gotoh Y."/>
            <person name="Taniguchi I."/>
            <person name="Nakamura K."/>
            <person name="Hayashi T."/>
            <person name="Katayama T."/>
            <person name="Uemura T."/>
            <person name="Hattori Y."/>
        </authorList>
    </citation>
    <scope>NUCLEOTIDE SEQUENCE [LARGE SCALE GENOMIC DNA]</scope>
    <source>
        <strain evidence="5 6">SC-9</strain>
    </source>
</reference>
<name>A0AAV5QEQ3_9ASCO</name>
<feature type="transmembrane region" description="Helical" evidence="4">
    <location>
        <begin position="150"/>
        <end position="170"/>
    </location>
</feature>
<feature type="transmembrane region" description="Helical" evidence="4">
    <location>
        <begin position="417"/>
        <end position="439"/>
    </location>
</feature>
<evidence type="ECO:0000256" key="3">
    <source>
        <dbReference type="SAM" id="MobiDB-lite"/>
    </source>
</evidence>
<dbReference type="RefSeq" id="XP_064849900.1">
    <property type="nucleotide sequence ID" value="XM_064993828.1"/>
</dbReference>
<feature type="transmembrane region" description="Helical" evidence="4">
    <location>
        <begin position="96"/>
        <end position="118"/>
    </location>
</feature>
<keyword evidence="4" id="KW-1133">Transmembrane helix</keyword>
<dbReference type="Gene3D" id="1.20.1250.20">
    <property type="entry name" value="MFS general substrate transporter like domains"/>
    <property type="match status" value="2"/>
</dbReference>
<organism evidence="5 6">
    <name type="scientific">Saccharomycopsis crataegensis</name>
    <dbReference type="NCBI Taxonomy" id="43959"/>
    <lineage>
        <taxon>Eukaryota</taxon>
        <taxon>Fungi</taxon>
        <taxon>Dikarya</taxon>
        <taxon>Ascomycota</taxon>
        <taxon>Saccharomycotina</taxon>
        <taxon>Saccharomycetes</taxon>
        <taxon>Saccharomycopsidaceae</taxon>
        <taxon>Saccharomycopsis</taxon>
    </lineage>
</organism>